<feature type="repeat" description="WD" evidence="2">
    <location>
        <begin position="91"/>
        <end position="132"/>
    </location>
</feature>
<dbReference type="Gene3D" id="2.130.10.10">
    <property type="entry name" value="YVTN repeat-like/Quinoprotein amine dehydrogenase"/>
    <property type="match status" value="2"/>
</dbReference>
<dbReference type="EMBL" id="JBHSNC010000006">
    <property type="protein sequence ID" value="MFC5528171.1"/>
    <property type="molecule type" value="Genomic_DNA"/>
</dbReference>
<dbReference type="InterPro" id="IPR001680">
    <property type="entry name" value="WD40_rpt"/>
</dbReference>
<protein>
    <submittedName>
        <fullName evidence="3">WD40 repeat domain-containing protein</fullName>
    </submittedName>
</protein>
<gene>
    <name evidence="3" type="ORF">ACFPQ4_01700</name>
</gene>
<reference evidence="4" key="1">
    <citation type="journal article" date="2019" name="Int. J. Syst. Evol. Microbiol.">
        <title>The Global Catalogue of Microorganisms (GCM) 10K type strain sequencing project: providing services to taxonomists for standard genome sequencing and annotation.</title>
        <authorList>
            <consortium name="The Broad Institute Genomics Platform"/>
            <consortium name="The Broad Institute Genome Sequencing Center for Infectious Disease"/>
            <person name="Wu L."/>
            <person name="Ma J."/>
        </authorList>
    </citation>
    <scope>NUCLEOTIDE SEQUENCE [LARGE SCALE GENOMIC DNA]</scope>
    <source>
        <strain evidence="4">CGMCC 1.18578</strain>
    </source>
</reference>
<dbReference type="RefSeq" id="WP_378109991.1">
    <property type="nucleotide sequence ID" value="NZ_JBHSNC010000006.1"/>
</dbReference>
<proteinExistence type="predicted"/>
<organism evidence="3 4">
    <name type="scientific">Cohnella yongneupensis</name>
    <dbReference type="NCBI Taxonomy" id="425006"/>
    <lineage>
        <taxon>Bacteria</taxon>
        <taxon>Bacillati</taxon>
        <taxon>Bacillota</taxon>
        <taxon>Bacilli</taxon>
        <taxon>Bacillales</taxon>
        <taxon>Paenibacillaceae</taxon>
        <taxon>Cohnella</taxon>
    </lineage>
</organism>
<dbReference type="InterPro" id="IPR036322">
    <property type="entry name" value="WD40_repeat_dom_sf"/>
</dbReference>
<accession>A0ABW0QT58</accession>
<comment type="caution">
    <text evidence="3">The sequence shown here is derived from an EMBL/GenBank/DDBJ whole genome shotgun (WGS) entry which is preliminary data.</text>
</comment>
<dbReference type="SUPFAM" id="SSF50978">
    <property type="entry name" value="WD40 repeat-like"/>
    <property type="match status" value="1"/>
</dbReference>
<sequence length="300" mass="34306">MRLVRRFPINALEKGTFKEFIFSSNNWLVASFTRGVMIWNMESKELVRDLGKINSISKNFKYVGQYEKGFNTPSEIKIFELATNRIVYQDLNVHKYAVKNIYFTPDSTRFLIHTYSESIKVFDIQTGQELREFYIIPYSESIESKATQLKFHIGESREYLLCNGNRYTRLYDLSKGELEHAFKHDHSSPARSIAFTKDGATLLTGNDNGDILWWRTKDGLLLKSLKASLYPVNALDVSSVSLAAVGQSFRDDPNVYIYDLEGNEKTSFKAGKQSCSGVRFSPDGKYVAIASDDGIYYCQI</sequence>
<dbReference type="InterPro" id="IPR015943">
    <property type="entry name" value="WD40/YVTN_repeat-like_dom_sf"/>
</dbReference>
<evidence type="ECO:0000313" key="3">
    <source>
        <dbReference type="EMBL" id="MFC5528171.1"/>
    </source>
</evidence>
<dbReference type="PROSITE" id="PS50082">
    <property type="entry name" value="WD_REPEATS_2"/>
    <property type="match status" value="2"/>
</dbReference>
<dbReference type="PANTHER" id="PTHR15622">
    <property type="entry name" value="WD40 REPEAT PROTEIN"/>
    <property type="match status" value="1"/>
</dbReference>
<evidence type="ECO:0000256" key="1">
    <source>
        <dbReference type="ARBA" id="ARBA00022786"/>
    </source>
</evidence>
<dbReference type="InterPro" id="IPR051983">
    <property type="entry name" value="WSB_SOCS-box_domain"/>
</dbReference>
<feature type="repeat" description="WD" evidence="2">
    <location>
        <begin position="183"/>
        <end position="224"/>
    </location>
</feature>
<name>A0ABW0QT58_9BACL</name>
<keyword evidence="2" id="KW-0853">WD repeat</keyword>
<evidence type="ECO:0000256" key="2">
    <source>
        <dbReference type="PROSITE-ProRule" id="PRU00221"/>
    </source>
</evidence>
<keyword evidence="4" id="KW-1185">Reference proteome</keyword>
<dbReference type="Proteomes" id="UP001596108">
    <property type="component" value="Unassembled WGS sequence"/>
</dbReference>
<dbReference type="PANTHER" id="PTHR15622:SF2">
    <property type="entry name" value="U4_U6 SMALL NUCLEAR RIBONUCLEOPROTEIN PRP4"/>
    <property type="match status" value="1"/>
</dbReference>
<evidence type="ECO:0000313" key="4">
    <source>
        <dbReference type="Proteomes" id="UP001596108"/>
    </source>
</evidence>
<dbReference type="Pfam" id="PF00400">
    <property type="entry name" value="WD40"/>
    <property type="match status" value="2"/>
</dbReference>
<keyword evidence="1" id="KW-0833">Ubl conjugation pathway</keyword>
<dbReference type="SMART" id="SM00320">
    <property type="entry name" value="WD40"/>
    <property type="match status" value="4"/>
</dbReference>